<dbReference type="AlphaFoldDB" id="A0A1H1KFJ0"/>
<evidence type="ECO:0000256" key="3">
    <source>
        <dbReference type="ARBA" id="ARBA00022475"/>
    </source>
</evidence>
<dbReference type="InterPro" id="IPR007498">
    <property type="entry name" value="PqiA-like"/>
</dbReference>
<evidence type="ECO:0000256" key="8">
    <source>
        <dbReference type="SAM" id="Phobius"/>
    </source>
</evidence>
<dbReference type="PANTHER" id="PTHR30462:SF3">
    <property type="entry name" value="INTERMEMBRANE TRANSPORT PROTEIN PQIA"/>
    <property type="match status" value="1"/>
</dbReference>
<dbReference type="RefSeq" id="WP_090811787.1">
    <property type="nucleotide sequence ID" value="NZ_FNKX01000003.1"/>
</dbReference>
<dbReference type="InterPro" id="IPR005219">
    <property type="entry name" value="PqiA-like_proteobact"/>
</dbReference>
<feature type="transmembrane region" description="Helical" evidence="8">
    <location>
        <begin position="285"/>
        <end position="309"/>
    </location>
</feature>
<protein>
    <submittedName>
        <fullName evidence="9">Paraquat-inducible protein A</fullName>
    </submittedName>
</protein>
<sequence>MDYKKLIACHECDLLFRKPLLRGGQTASCSRCRAGLEGTQGASVPLDRIGALTVAALITFCIAQAFPVIQLQTNGMTSEATLFGAVRSLWTGHMRIVATMVFCSAILFPLIELLALLYVLVPLRLGKVVRHFNRMLRVVQLIRPWGMIEVFMLGVVITIVKMVSMAQVIPGPGLFAFGALTLMLAFLATFDPRVLWSTRDEIKFRQPAEIRWTRVKRRCAPRAPTFFGLKPAPAAHMTARSAGLIACHTCGLVQKHIAASSEQRCSRCESVLHTRHPDSVTRTSSLVLAAALAYIPANLLPIMHASSLGHSEDDTILGGVAYFWTSGDWPLAVVVFVASVVVPMLKLAILTLQIVAARRSPDWQPLERARLHRLVECVGRWSMLDIFVVALTVALVHFGSFAVVTAGPGALAFGAVVILTMLASHQFDPRLIWDNVRCGPARGSRR</sequence>
<dbReference type="EMBL" id="FNKX01000003">
    <property type="protein sequence ID" value="SDR60555.1"/>
    <property type="molecule type" value="Genomic_DNA"/>
</dbReference>
<evidence type="ECO:0000256" key="5">
    <source>
        <dbReference type="ARBA" id="ARBA00022692"/>
    </source>
</evidence>
<keyword evidence="4" id="KW-0997">Cell inner membrane</keyword>
<feature type="transmembrane region" description="Helical" evidence="8">
    <location>
        <begin position="402"/>
        <end position="423"/>
    </location>
</feature>
<keyword evidence="6 8" id="KW-1133">Transmembrane helix</keyword>
<dbReference type="Proteomes" id="UP000199365">
    <property type="component" value="Unassembled WGS sequence"/>
</dbReference>
<keyword evidence="7 8" id="KW-0472">Membrane</keyword>
<reference evidence="10" key="1">
    <citation type="submission" date="2016-10" db="EMBL/GenBank/DDBJ databases">
        <authorList>
            <person name="Varghese N."/>
            <person name="Submissions S."/>
        </authorList>
    </citation>
    <scope>NUCLEOTIDE SEQUENCE [LARGE SCALE GENOMIC DNA]</scope>
    <source>
        <strain evidence="10">DUS833</strain>
    </source>
</reference>
<feature type="transmembrane region" description="Helical" evidence="8">
    <location>
        <begin position="49"/>
        <end position="69"/>
    </location>
</feature>
<dbReference type="NCBIfam" id="TIGR00155">
    <property type="entry name" value="pqiA_fam"/>
    <property type="match status" value="1"/>
</dbReference>
<evidence type="ECO:0000256" key="2">
    <source>
        <dbReference type="ARBA" id="ARBA00007555"/>
    </source>
</evidence>
<feature type="transmembrane region" description="Helical" evidence="8">
    <location>
        <begin position="329"/>
        <end position="356"/>
    </location>
</feature>
<proteinExistence type="inferred from homology"/>
<keyword evidence="5 8" id="KW-0812">Transmembrane</keyword>
<evidence type="ECO:0000313" key="10">
    <source>
        <dbReference type="Proteomes" id="UP000199365"/>
    </source>
</evidence>
<feature type="transmembrane region" description="Helical" evidence="8">
    <location>
        <begin position="96"/>
        <end position="121"/>
    </location>
</feature>
<dbReference type="InterPro" id="IPR051800">
    <property type="entry name" value="PqiA-PqiB_transport"/>
</dbReference>
<evidence type="ECO:0000256" key="6">
    <source>
        <dbReference type="ARBA" id="ARBA00022989"/>
    </source>
</evidence>
<evidence type="ECO:0000256" key="7">
    <source>
        <dbReference type="ARBA" id="ARBA00023136"/>
    </source>
</evidence>
<evidence type="ECO:0000256" key="1">
    <source>
        <dbReference type="ARBA" id="ARBA00004429"/>
    </source>
</evidence>
<dbReference type="PANTHER" id="PTHR30462">
    <property type="entry name" value="INTERMEMBRANE TRANSPORT PROTEIN PQIB-RELATED"/>
    <property type="match status" value="1"/>
</dbReference>
<name>A0A1H1KFJ0_9BURK</name>
<dbReference type="GO" id="GO:0005886">
    <property type="term" value="C:plasma membrane"/>
    <property type="evidence" value="ECO:0007669"/>
    <property type="project" value="UniProtKB-SubCell"/>
</dbReference>
<evidence type="ECO:0000256" key="4">
    <source>
        <dbReference type="ARBA" id="ARBA00022519"/>
    </source>
</evidence>
<feature type="transmembrane region" description="Helical" evidence="8">
    <location>
        <begin position="377"/>
        <end position="396"/>
    </location>
</feature>
<organism evidence="9 10">
    <name type="scientific">Paraburkholderia tuberum</name>
    <dbReference type="NCBI Taxonomy" id="157910"/>
    <lineage>
        <taxon>Bacteria</taxon>
        <taxon>Pseudomonadati</taxon>
        <taxon>Pseudomonadota</taxon>
        <taxon>Betaproteobacteria</taxon>
        <taxon>Burkholderiales</taxon>
        <taxon>Burkholderiaceae</taxon>
        <taxon>Paraburkholderia</taxon>
    </lineage>
</organism>
<comment type="subcellular location">
    <subcellularLocation>
        <location evidence="1">Cell inner membrane</location>
        <topology evidence="1">Multi-pass membrane protein</topology>
    </subcellularLocation>
</comment>
<keyword evidence="3" id="KW-1003">Cell membrane</keyword>
<feature type="transmembrane region" description="Helical" evidence="8">
    <location>
        <begin position="142"/>
        <end position="163"/>
    </location>
</feature>
<gene>
    <name evidence="9" type="ORF">SAMN05445850_7382</name>
</gene>
<evidence type="ECO:0000313" key="9">
    <source>
        <dbReference type="EMBL" id="SDR60555.1"/>
    </source>
</evidence>
<keyword evidence="10" id="KW-1185">Reference proteome</keyword>
<dbReference type="Pfam" id="PF04403">
    <property type="entry name" value="PqiA"/>
    <property type="match status" value="2"/>
</dbReference>
<feature type="transmembrane region" description="Helical" evidence="8">
    <location>
        <begin position="169"/>
        <end position="190"/>
    </location>
</feature>
<comment type="similarity">
    <text evidence="2">Belongs to the PqiA family.</text>
</comment>
<dbReference type="STRING" id="157910.SAMN05445850_7382"/>
<accession>A0A1H1KFJ0</accession>